<reference evidence="2 3" key="1">
    <citation type="submission" date="2019-02" db="EMBL/GenBank/DDBJ databases">
        <authorList>
            <person name="Lehtovirta-Morley E L."/>
        </authorList>
    </citation>
    <scope>NUCLEOTIDE SEQUENCE [LARGE SCALE GENOMIC DNA]</scope>
    <source>
        <strain evidence="2">NFRAN1</strain>
    </source>
</reference>
<sequence>MKHSKIQSDGAILLSTFPDEKSLIRLCKVLVADKRLCACVNYTKINSLYTWENELKQEEEFLAIFKTTSKLIDALKTEITVNHPYQIPEIIVLSMKDVSSDYMLWLVNNTRTT</sequence>
<evidence type="ECO:0000313" key="3">
    <source>
        <dbReference type="Proteomes" id="UP000294299"/>
    </source>
</evidence>
<dbReference type="AlphaFoldDB" id="A0A484I8U9"/>
<accession>A0A484I8U9</accession>
<organism evidence="2 3">
    <name type="scientific">Candidatus Nitrosocosmicus franklandianus</name>
    <dbReference type="NCBI Taxonomy" id="1798806"/>
    <lineage>
        <taxon>Archaea</taxon>
        <taxon>Nitrososphaerota</taxon>
        <taxon>Nitrososphaeria</taxon>
        <taxon>Nitrososphaerales</taxon>
        <taxon>Nitrososphaeraceae</taxon>
        <taxon>Candidatus Nitrosocosmicus</taxon>
    </lineage>
</organism>
<dbReference type="EMBL" id="LR216287">
    <property type="protein sequence ID" value="VFJ14181.1"/>
    <property type="molecule type" value="Genomic_DNA"/>
</dbReference>
<dbReference type="Gene3D" id="3.30.70.120">
    <property type="match status" value="1"/>
</dbReference>
<dbReference type="InterPro" id="IPR015867">
    <property type="entry name" value="N-reg_PII/ATP_PRibTrfase_C"/>
</dbReference>
<dbReference type="Proteomes" id="UP000294299">
    <property type="component" value="Chromosome NFRAN"/>
</dbReference>
<evidence type="ECO:0000313" key="2">
    <source>
        <dbReference type="EMBL" id="VFJ14181.1"/>
    </source>
</evidence>
<dbReference type="SUPFAM" id="SSF54913">
    <property type="entry name" value="GlnB-like"/>
    <property type="match status" value="1"/>
</dbReference>
<keyword evidence="3" id="KW-1185">Reference proteome</keyword>
<dbReference type="InterPro" id="IPR011322">
    <property type="entry name" value="N-reg_PII-like_a/b"/>
</dbReference>
<evidence type="ECO:0000256" key="1">
    <source>
        <dbReference type="ARBA" id="ARBA00010169"/>
    </source>
</evidence>
<dbReference type="KEGG" id="nfn:NFRAN_1859"/>
<comment type="similarity">
    <text evidence="1">Belongs to the CutA family.</text>
</comment>
<dbReference type="GO" id="GO:0005507">
    <property type="term" value="F:copper ion binding"/>
    <property type="evidence" value="ECO:0007669"/>
    <property type="project" value="TreeGrafter"/>
</dbReference>
<dbReference type="RefSeq" id="WP_232038063.1">
    <property type="nucleotide sequence ID" value="NZ_LR216287.1"/>
</dbReference>
<dbReference type="PANTHER" id="PTHR23419">
    <property type="entry name" value="DIVALENT CATION TOLERANCE CUTA-RELATED"/>
    <property type="match status" value="1"/>
</dbReference>
<dbReference type="Pfam" id="PF03091">
    <property type="entry name" value="CutA1"/>
    <property type="match status" value="1"/>
</dbReference>
<protein>
    <submittedName>
        <fullName evidence="2">Divalent-cation tolerance protein CutA</fullName>
    </submittedName>
</protein>
<dbReference type="PANTHER" id="PTHR23419:SF8">
    <property type="entry name" value="FI09726P"/>
    <property type="match status" value="1"/>
</dbReference>
<dbReference type="InterPro" id="IPR004323">
    <property type="entry name" value="Ion_tolerance_CutA"/>
</dbReference>
<dbReference type="GO" id="GO:0010038">
    <property type="term" value="P:response to metal ion"/>
    <property type="evidence" value="ECO:0007669"/>
    <property type="project" value="InterPro"/>
</dbReference>
<gene>
    <name evidence="2" type="primary">cutA</name>
    <name evidence="2" type="ORF">NFRAN_1859</name>
</gene>
<proteinExistence type="inferred from homology"/>
<dbReference type="GeneID" id="39421163"/>
<name>A0A484I8U9_9ARCH</name>